<protein>
    <submittedName>
        <fullName evidence="2">Uncharacterized protein</fullName>
    </submittedName>
</protein>
<keyword evidence="3" id="KW-1185">Reference proteome</keyword>
<dbReference type="Proteomes" id="UP000036403">
    <property type="component" value="Unassembled WGS sequence"/>
</dbReference>
<evidence type="ECO:0000313" key="2">
    <source>
        <dbReference type="EMBL" id="KMQ81656.1"/>
    </source>
</evidence>
<feature type="compositionally biased region" description="Polar residues" evidence="1">
    <location>
        <begin position="7"/>
        <end position="20"/>
    </location>
</feature>
<organism evidence="2 3">
    <name type="scientific">Lasius niger</name>
    <name type="common">Black garden ant</name>
    <dbReference type="NCBI Taxonomy" id="67767"/>
    <lineage>
        <taxon>Eukaryota</taxon>
        <taxon>Metazoa</taxon>
        <taxon>Ecdysozoa</taxon>
        <taxon>Arthropoda</taxon>
        <taxon>Hexapoda</taxon>
        <taxon>Insecta</taxon>
        <taxon>Pterygota</taxon>
        <taxon>Neoptera</taxon>
        <taxon>Endopterygota</taxon>
        <taxon>Hymenoptera</taxon>
        <taxon>Apocrita</taxon>
        <taxon>Aculeata</taxon>
        <taxon>Formicoidea</taxon>
        <taxon>Formicidae</taxon>
        <taxon>Formicinae</taxon>
        <taxon>Lasius</taxon>
        <taxon>Lasius</taxon>
    </lineage>
</organism>
<comment type="caution">
    <text evidence="2">The sequence shown here is derived from an EMBL/GenBank/DDBJ whole genome shotgun (WGS) entry which is preliminary data.</text>
</comment>
<reference evidence="2 3" key="1">
    <citation type="submission" date="2015-04" db="EMBL/GenBank/DDBJ databases">
        <title>Lasius niger genome sequencing.</title>
        <authorList>
            <person name="Konorov E.A."/>
            <person name="Nikitin M.A."/>
            <person name="Kirill M.V."/>
            <person name="Chang P."/>
        </authorList>
    </citation>
    <scope>NUCLEOTIDE SEQUENCE [LARGE SCALE GENOMIC DNA]</scope>
    <source>
        <tissue evidence="2">Whole</tissue>
    </source>
</reference>
<dbReference type="PaxDb" id="67767-A0A0J7JUZ3"/>
<accession>A0A0J7JUZ3</accession>
<dbReference type="EMBL" id="LBMM01033011">
    <property type="protein sequence ID" value="KMQ81656.1"/>
    <property type="molecule type" value="Genomic_DNA"/>
</dbReference>
<evidence type="ECO:0000313" key="3">
    <source>
        <dbReference type="Proteomes" id="UP000036403"/>
    </source>
</evidence>
<proteinExistence type="predicted"/>
<evidence type="ECO:0000256" key="1">
    <source>
        <dbReference type="SAM" id="MobiDB-lite"/>
    </source>
</evidence>
<sequence>MTKRKSLQNNGPTGKSLQEVQVSPLEQSRLTWFRIRGIFPQVGCGVMAVPFHEMPIQSFIRRLGQMFSQTEKMLF</sequence>
<gene>
    <name evidence="2" type="ORF">RF55_25624</name>
</gene>
<feature type="region of interest" description="Disordered" evidence="1">
    <location>
        <begin position="1"/>
        <end position="20"/>
    </location>
</feature>
<dbReference type="AlphaFoldDB" id="A0A0J7JUZ3"/>
<name>A0A0J7JUZ3_LASNI</name>